<proteinExistence type="predicted"/>
<dbReference type="RefSeq" id="WP_126819704.1">
    <property type="nucleotide sequence ID" value="NZ_PIPS01000001.1"/>
</dbReference>
<organism evidence="4 5">
    <name type="scientific">Idiomarina aquatica</name>
    <dbReference type="NCBI Taxonomy" id="1327752"/>
    <lineage>
        <taxon>Bacteria</taxon>
        <taxon>Pseudomonadati</taxon>
        <taxon>Pseudomonadota</taxon>
        <taxon>Gammaproteobacteria</taxon>
        <taxon>Alteromonadales</taxon>
        <taxon>Idiomarinaceae</taxon>
        <taxon>Idiomarina</taxon>
    </lineage>
</organism>
<protein>
    <submittedName>
        <fullName evidence="4">S9 family peptidase</fullName>
    </submittedName>
</protein>
<dbReference type="InterPro" id="IPR011659">
    <property type="entry name" value="WD40"/>
</dbReference>
<keyword evidence="2" id="KW-0720">Serine protease</keyword>
<dbReference type="EMBL" id="PIPS01000001">
    <property type="protein sequence ID" value="RUO45462.1"/>
    <property type="molecule type" value="Genomic_DNA"/>
</dbReference>
<dbReference type="GO" id="GO:0004252">
    <property type="term" value="F:serine-type endopeptidase activity"/>
    <property type="evidence" value="ECO:0007669"/>
    <property type="project" value="TreeGrafter"/>
</dbReference>
<name>A0AA94EHR5_9GAMM</name>
<dbReference type="GO" id="GO:0006508">
    <property type="term" value="P:proteolysis"/>
    <property type="evidence" value="ECO:0007669"/>
    <property type="project" value="InterPro"/>
</dbReference>
<evidence type="ECO:0000313" key="5">
    <source>
        <dbReference type="Proteomes" id="UP000286680"/>
    </source>
</evidence>
<dbReference type="PANTHER" id="PTHR42776">
    <property type="entry name" value="SERINE PEPTIDASE S9 FAMILY MEMBER"/>
    <property type="match status" value="1"/>
</dbReference>
<dbReference type="Gene3D" id="2.130.10.10">
    <property type="entry name" value="YVTN repeat-like/Quinoprotein amine dehydrogenase"/>
    <property type="match status" value="1"/>
</dbReference>
<gene>
    <name evidence="4" type="ORF">CWE23_05535</name>
</gene>
<dbReference type="Gene3D" id="2.120.10.30">
    <property type="entry name" value="TolB, C-terminal domain"/>
    <property type="match status" value="1"/>
</dbReference>
<accession>A0AA94EHR5</accession>
<sequence>MLFRTLGTVSLLTLAVTGQAREMTLMETVTAQSVASVDLSPNGQYTAVLKYIPRTPYKDDDGSGFTELVLIDAQGNETVYFNRDDEFSQVSFGPNSEYLYFTAKRDDDKYNELYRLPINGGAVQSFYEFEGHIGAYDISDEGQSLIFTSRGKPDADEQKLAKKGFKAEVYEEDLDYTHLYHVDLSAEQKQATQVSADDQHILSAEFHPDNTHILVRTAPTPLIDDNYMSSQYQLINKAGELQQAFETAGKLGQASFSPDGRYLAMISAANYNDPSAGTLLVWDSQTEELRNVLPDYQGSIRDFAWRTDQELVWLGHRGTESEVQALTLKFLENRMLVEPGEAIFSSLDGESGIGQIALRGNRPEHPNEAFLLDDSGLERLTVSNPWLDEITMPRQESITYEARDGLQLEGILVYPTDYQEGQSYPTVMVIHGGPESHYSNGWLDRYSAPVKHAAANGYALFFPNYRGSTGRGVEFSMLSQNDYAGKEFDDIVDAKQHLVEMGITDPERVGITGGSYGGYASAWGATKQTEHFAASVMFVGISDNISKFGTTDIAKEMHAVHARSYPWEKWQWYLERSPIYYAEQARTPILIMHGKEDTRVHPSQSMELYRYLKTHGNVPVRLVLYPGEGHGNRKMAAQLDYGMRMMRWMDTFLVEKAETKPPFELPHVEHMQADD</sequence>
<dbReference type="InterPro" id="IPR001375">
    <property type="entry name" value="Peptidase_S9_cat"/>
</dbReference>
<dbReference type="Pfam" id="PF07676">
    <property type="entry name" value="PD40"/>
    <property type="match status" value="1"/>
</dbReference>
<feature type="domain" description="Peptidase S9 prolyl oligopeptidase catalytic" evidence="3">
    <location>
        <begin position="450"/>
        <end position="651"/>
    </location>
</feature>
<evidence type="ECO:0000256" key="2">
    <source>
        <dbReference type="ARBA" id="ARBA00022825"/>
    </source>
</evidence>
<evidence type="ECO:0000313" key="4">
    <source>
        <dbReference type="EMBL" id="RUO45462.1"/>
    </source>
</evidence>
<keyword evidence="2" id="KW-0645">Protease</keyword>
<dbReference type="InterPro" id="IPR015943">
    <property type="entry name" value="WD40/YVTN_repeat-like_dom_sf"/>
</dbReference>
<dbReference type="SUPFAM" id="SSF82171">
    <property type="entry name" value="DPP6 N-terminal domain-like"/>
    <property type="match status" value="1"/>
</dbReference>
<keyword evidence="1" id="KW-0378">Hydrolase</keyword>
<keyword evidence="5" id="KW-1185">Reference proteome</keyword>
<evidence type="ECO:0000256" key="1">
    <source>
        <dbReference type="ARBA" id="ARBA00022801"/>
    </source>
</evidence>
<evidence type="ECO:0000259" key="3">
    <source>
        <dbReference type="Pfam" id="PF00326"/>
    </source>
</evidence>
<dbReference type="AlphaFoldDB" id="A0AA94EHR5"/>
<dbReference type="InterPro" id="IPR011042">
    <property type="entry name" value="6-blade_b-propeller_TolB-like"/>
</dbReference>
<dbReference type="Gene3D" id="3.40.50.1820">
    <property type="entry name" value="alpha/beta hydrolase"/>
    <property type="match status" value="1"/>
</dbReference>
<comment type="caution">
    <text evidence="4">The sequence shown here is derived from an EMBL/GenBank/DDBJ whole genome shotgun (WGS) entry which is preliminary data.</text>
</comment>
<dbReference type="Proteomes" id="UP000286680">
    <property type="component" value="Unassembled WGS sequence"/>
</dbReference>
<dbReference type="Pfam" id="PF00326">
    <property type="entry name" value="Peptidase_S9"/>
    <property type="match status" value="1"/>
</dbReference>
<dbReference type="SUPFAM" id="SSF53474">
    <property type="entry name" value="alpha/beta-Hydrolases"/>
    <property type="match status" value="1"/>
</dbReference>
<dbReference type="InterPro" id="IPR029058">
    <property type="entry name" value="AB_hydrolase_fold"/>
</dbReference>
<dbReference type="PANTHER" id="PTHR42776:SF27">
    <property type="entry name" value="DIPEPTIDYL PEPTIDASE FAMILY MEMBER 6"/>
    <property type="match status" value="1"/>
</dbReference>
<reference evidence="5" key="1">
    <citation type="journal article" date="2018" name="Front. Microbiol.">
        <title>Genome-Based Analysis Reveals the Taxonomy and Diversity of the Family Idiomarinaceae.</title>
        <authorList>
            <person name="Liu Y."/>
            <person name="Lai Q."/>
            <person name="Shao Z."/>
        </authorList>
    </citation>
    <scope>NUCLEOTIDE SEQUENCE [LARGE SCALE GENOMIC DNA]</scope>
    <source>
        <strain evidence="5">SN-14</strain>
    </source>
</reference>